<gene>
    <name evidence="1" type="ORF">RJ641_019067</name>
</gene>
<evidence type="ECO:0000313" key="2">
    <source>
        <dbReference type="Proteomes" id="UP001370490"/>
    </source>
</evidence>
<dbReference type="Proteomes" id="UP001370490">
    <property type="component" value="Unassembled WGS sequence"/>
</dbReference>
<keyword evidence="2" id="KW-1185">Reference proteome</keyword>
<comment type="caution">
    <text evidence="1">The sequence shown here is derived from an EMBL/GenBank/DDBJ whole genome shotgun (WGS) entry which is preliminary data.</text>
</comment>
<organism evidence="1 2">
    <name type="scientific">Dillenia turbinata</name>
    <dbReference type="NCBI Taxonomy" id="194707"/>
    <lineage>
        <taxon>Eukaryota</taxon>
        <taxon>Viridiplantae</taxon>
        <taxon>Streptophyta</taxon>
        <taxon>Embryophyta</taxon>
        <taxon>Tracheophyta</taxon>
        <taxon>Spermatophyta</taxon>
        <taxon>Magnoliopsida</taxon>
        <taxon>eudicotyledons</taxon>
        <taxon>Gunneridae</taxon>
        <taxon>Pentapetalae</taxon>
        <taxon>Dilleniales</taxon>
        <taxon>Dilleniaceae</taxon>
        <taxon>Dillenia</taxon>
    </lineage>
</organism>
<reference evidence="1 2" key="1">
    <citation type="submission" date="2023-12" db="EMBL/GenBank/DDBJ databases">
        <title>A high-quality genome assembly for Dillenia turbinata (Dilleniales).</title>
        <authorList>
            <person name="Chanderbali A."/>
        </authorList>
    </citation>
    <scope>NUCLEOTIDE SEQUENCE [LARGE SCALE GENOMIC DNA]</scope>
    <source>
        <strain evidence="1">LSX21</strain>
        <tissue evidence="1">Leaf</tissue>
    </source>
</reference>
<protein>
    <submittedName>
        <fullName evidence="1">Uncharacterized protein</fullName>
    </submittedName>
</protein>
<accession>A0AAN8UQR5</accession>
<dbReference type="AlphaFoldDB" id="A0AAN8UQR5"/>
<sequence>MVVVNLLSGALVIFQMNGPFLLKLQTYCSSHDQPGDACIKGEKKDYSDSSSCGLTCYSSVAFNIAGCIEFLDNVWNFLLYIKRGVPNQELQLKCHHLRRKSSVAEILVNEHDPPWNIIVLMFKASFLR</sequence>
<proteinExistence type="predicted"/>
<name>A0AAN8UQR5_9MAGN</name>
<dbReference type="EMBL" id="JBAMMX010000024">
    <property type="protein sequence ID" value="KAK6916206.1"/>
    <property type="molecule type" value="Genomic_DNA"/>
</dbReference>
<evidence type="ECO:0000313" key="1">
    <source>
        <dbReference type="EMBL" id="KAK6916206.1"/>
    </source>
</evidence>